<dbReference type="InterPro" id="IPR050834">
    <property type="entry name" value="Glycosyltransf_2"/>
</dbReference>
<protein>
    <recommendedName>
        <fullName evidence="1">Glycosyltransferase 2-like domain-containing protein</fullName>
    </recommendedName>
</protein>
<dbReference type="EMBL" id="BAAAZK010000002">
    <property type="protein sequence ID" value="GAA4168494.1"/>
    <property type="molecule type" value="Genomic_DNA"/>
</dbReference>
<keyword evidence="3" id="KW-1185">Reference proteome</keyword>
<dbReference type="Gene3D" id="3.90.550.10">
    <property type="entry name" value="Spore Coat Polysaccharide Biosynthesis Protein SpsA, Chain A"/>
    <property type="match status" value="1"/>
</dbReference>
<gene>
    <name evidence="2" type="ORF">GCM10022218_03490</name>
</gene>
<name>A0ABP7ZR45_9SPHI</name>
<evidence type="ECO:0000313" key="2">
    <source>
        <dbReference type="EMBL" id="GAA4168494.1"/>
    </source>
</evidence>
<accession>A0ABP7ZR45</accession>
<proteinExistence type="predicted"/>
<sequence>MQTIEISIVIPLYNNRKYVEKTIESIQQQTLVCWHCFIIDDGSTDGGRQIVEDKIQDDLRFSLFKREEYSSHKGANVCRNLGLSFLKSAYVMFVDADDYLSNNCLQNRLAYIKEYGSFDLYIFKTAFIDTEERIRGEFKVLDQDIQRLIVNLVKHKIPWHTMSGVWRVGFLKAIGGWNEQYERLQDVELNLRALLNNPKIKYAHLSIDSFYRYDNLTIEKQKAARMGFCRLTKDYYKQFLSSAILNKHNKSKVNSEFQKLIERQLVHYLYNETEKDPKWESLYLDTLCALEVSKSDIESVNKIFDKFQL</sequence>
<dbReference type="Proteomes" id="UP001500167">
    <property type="component" value="Unassembled WGS sequence"/>
</dbReference>
<dbReference type="Pfam" id="PF00535">
    <property type="entry name" value="Glycos_transf_2"/>
    <property type="match status" value="1"/>
</dbReference>
<comment type="caution">
    <text evidence="2">The sequence shown here is derived from an EMBL/GenBank/DDBJ whole genome shotgun (WGS) entry which is preliminary data.</text>
</comment>
<dbReference type="InterPro" id="IPR001173">
    <property type="entry name" value="Glyco_trans_2-like"/>
</dbReference>
<evidence type="ECO:0000313" key="3">
    <source>
        <dbReference type="Proteomes" id="UP001500167"/>
    </source>
</evidence>
<reference evidence="3" key="1">
    <citation type="journal article" date="2019" name="Int. J. Syst. Evol. Microbiol.">
        <title>The Global Catalogue of Microorganisms (GCM) 10K type strain sequencing project: providing services to taxonomists for standard genome sequencing and annotation.</title>
        <authorList>
            <consortium name="The Broad Institute Genomics Platform"/>
            <consortium name="The Broad Institute Genome Sequencing Center for Infectious Disease"/>
            <person name="Wu L."/>
            <person name="Ma J."/>
        </authorList>
    </citation>
    <scope>NUCLEOTIDE SEQUENCE [LARGE SCALE GENOMIC DNA]</scope>
    <source>
        <strain evidence="3">JCM 16722</strain>
    </source>
</reference>
<feature type="domain" description="Glycosyltransferase 2-like" evidence="1">
    <location>
        <begin position="7"/>
        <end position="137"/>
    </location>
</feature>
<dbReference type="SUPFAM" id="SSF53448">
    <property type="entry name" value="Nucleotide-diphospho-sugar transferases"/>
    <property type="match status" value="1"/>
</dbReference>
<dbReference type="PANTHER" id="PTHR43685:SF2">
    <property type="entry name" value="GLYCOSYLTRANSFERASE 2-LIKE DOMAIN-CONTAINING PROTEIN"/>
    <property type="match status" value="1"/>
</dbReference>
<evidence type="ECO:0000259" key="1">
    <source>
        <dbReference type="Pfam" id="PF00535"/>
    </source>
</evidence>
<dbReference type="RefSeq" id="WP_346083915.1">
    <property type="nucleotide sequence ID" value="NZ_BAAAZK010000002.1"/>
</dbReference>
<dbReference type="CDD" id="cd00761">
    <property type="entry name" value="Glyco_tranf_GTA_type"/>
    <property type="match status" value="1"/>
</dbReference>
<dbReference type="PANTHER" id="PTHR43685">
    <property type="entry name" value="GLYCOSYLTRANSFERASE"/>
    <property type="match status" value="1"/>
</dbReference>
<organism evidence="2 3">
    <name type="scientific">Sphingobacterium ginsenosidimutans</name>
    <dbReference type="NCBI Taxonomy" id="687845"/>
    <lineage>
        <taxon>Bacteria</taxon>
        <taxon>Pseudomonadati</taxon>
        <taxon>Bacteroidota</taxon>
        <taxon>Sphingobacteriia</taxon>
        <taxon>Sphingobacteriales</taxon>
        <taxon>Sphingobacteriaceae</taxon>
        <taxon>Sphingobacterium</taxon>
    </lineage>
</organism>
<dbReference type="InterPro" id="IPR029044">
    <property type="entry name" value="Nucleotide-diphossugar_trans"/>
</dbReference>